<dbReference type="KEGG" id="azm:DM194_15885"/>
<organism evidence="1 2">
    <name type="scientific">Azospirillum ramasamyi</name>
    <dbReference type="NCBI Taxonomy" id="682998"/>
    <lineage>
        <taxon>Bacteria</taxon>
        <taxon>Pseudomonadati</taxon>
        <taxon>Pseudomonadota</taxon>
        <taxon>Alphaproteobacteria</taxon>
        <taxon>Rhodospirillales</taxon>
        <taxon>Azospirillaceae</taxon>
        <taxon>Azospirillum</taxon>
    </lineage>
</organism>
<keyword evidence="1" id="KW-0614">Plasmid</keyword>
<proteinExistence type="predicted"/>
<name>A0A2U9SDP8_9PROT</name>
<evidence type="ECO:0000313" key="2">
    <source>
        <dbReference type="Proteomes" id="UP000249605"/>
    </source>
</evidence>
<dbReference type="Pfam" id="PF13289">
    <property type="entry name" value="SIR2_2"/>
    <property type="match status" value="1"/>
</dbReference>
<gene>
    <name evidence="1" type="ORF">DM194_15885</name>
</gene>
<dbReference type="EMBL" id="CP029830">
    <property type="protein sequence ID" value="AWU95759.1"/>
    <property type="molecule type" value="Genomic_DNA"/>
</dbReference>
<dbReference type="AlphaFoldDB" id="A0A2U9SDP8"/>
<protein>
    <recommendedName>
        <fullName evidence="3">SIR2-like domain-containing protein</fullName>
    </recommendedName>
</protein>
<dbReference type="InterPro" id="IPR011202">
    <property type="entry name" value="UCP014677"/>
</dbReference>
<reference evidence="1 2" key="1">
    <citation type="submission" date="2018-06" db="EMBL/GenBank/DDBJ databases">
        <title>Complete genome sequencing of Azospirillum sp. M2T2B2.</title>
        <authorList>
            <person name="Heo J."/>
            <person name="Kim S.-J."/>
            <person name="Kwon S.-W."/>
            <person name="Anandham R."/>
        </authorList>
    </citation>
    <scope>NUCLEOTIDE SEQUENCE [LARGE SCALE GENOMIC DNA]</scope>
    <source>
        <strain evidence="1 2">M2T2B2</strain>
        <plasmid evidence="1 2">unnamed1</plasmid>
    </source>
</reference>
<dbReference type="OrthoDB" id="7357874at2"/>
<dbReference type="RefSeq" id="WP_111068512.1">
    <property type="nucleotide sequence ID" value="NZ_CP029830.1"/>
</dbReference>
<dbReference type="Proteomes" id="UP000249605">
    <property type="component" value="Plasmid unnamed1"/>
</dbReference>
<keyword evidence="2" id="KW-1185">Reference proteome</keyword>
<accession>A0A2U9SDP8</accession>
<geneLocation type="plasmid" evidence="1 2">
    <name>unnamed1</name>
</geneLocation>
<evidence type="ECO:0008006" key="3">
    <source>
        <dbReference type="Google" id="ProtNLM"/>
    </source>
</evidence>
<evidence type="ECO:0000313" key="1">
    <source>
        <dbReference type="EMBL" id="AWU95759.1"/>
    </source>
</evidence>
<dbReference type="PIRSF" id="PIRSF014677">
    <property type="entry name" value="UCP014677"/>
    <property type="match status" value="1"/>
</dbReference>
<sequence length="523" mass="59513">MALDEELAKHLMQFQTAPFLFIGSGMSRRYMGLESWEALLEKFSVFTDHPYAFYRSKAESDLPIAASLIAANFNEKWWTEAEYADSRKSYEKFCTSERSALKIEICRYLSEVVSKRATPAELAVEIDALKSVVVDGIITTNWDLFIESVFPDFKPYIGQDQLLFGSPQGIAEIYKIHGSVTDPNSLVLTNEDYQEFNKKNPYLAAKLLTTFIEHPIVFIGYSLSDKNILSIIEAITGCLNNTTVAKLQDRLIFIEWKQGVKDGSMVNSVINQGGIQIPVKYIVTDSFTPIYKAMSEIQRRFPAQVLRRLKDQVYDLVLNNDSKSKLYVKDIDENTPAEDIDVVFGVGAIKKLQEVGYVGISRDHILRDIVYDDGDFNAESLLVRTMDGIMKGGTKFVPIFKYLRKSGRINPDGTINIDGLPDRVIKGAAREREFFYPTQATYRKKFESRRSYKKGISYIESKEGVECAVNMACFLDPDFVNCDDLKEFVKKHIRLLDGKSTARTAMSRLICFYDWSCYGRALE</sequence>